<evidence type="ECO:0000256" key="1">
    <source>
        <dbReference type="SAM" id="Phobius"/>
    </source>
</evidence>
<dbReference type="Pfam" id="PF09990">
    <property type="entry name" value="DUF2231"/>
    <property type="match status" value="1"/>
</dbReference>
<proteinExistence type="predicted"/>
<organism evidence="3 4">
    <name type="scientific">Friedmanniomyces simplex</name>
    <dbReference type="NCBI Taxonomy" id="329884"/>
    <lineage>
        <taxon>Eukaryota</taxon>
        <taxon>Fungi</taxon>
        <taxon>Dikarya</taxon>
        <taxon>Ascomycota</taxon>
        <taxon>Pezizomycotina</taxon>
        <taxon>Dothideomycetes</taxon>
        <taxon>Dothideomycetidae</taxon>
        <taxon>Mycosphaerellales</taxon>
        <taxon>Teratosphaeriaceae</taxon>
        <taxon>Friedmanniomyces</taxon>
    </lineage>
</organism>
<keyword evidence="4" id="KW-1185">Reference proteome</keyword>
<gene>
    <name evidence="3" type="ORF">B0A55_05699</name>
</gene>
<keyword evidence="1" id="KW-0812">Transmembrane</keyword>
<accession>A0A4U0XGF7</accession>
<protein>
    <recommendedName>
        <fullName evidence="2">DUF2231 domain-containing protein</fullName>
    </recommendedName>
</protein>
<sequence>MGIISDIYSAVELGHFQWPFRNSHPVHPATVHHPLAFLSTAYTLDTLFGLTSYYSSVRAFATIAPFLPQISQLAFLSHALGVVTAIPSMTSGTAEWYEIYRSDGLNRRDKKLTNPGKSGDAIVDSSVGIGAVHGMLNAVAFAVSGYAVWSRMGRRSAFTPGRAGIWLSALTLPGVAVSAALGGELVYGKGIGVRRMGAAKDEKVKGIGEIEAAKRTQ</sequence>
<keyword evidence="1" id="KW-1133">Transmembrane helix</keyword>
<reference evidence="3 4" key="1">
    <citation type="submission" date="2017-03" db="EMBL/GenBank/DDBJ databases">
        <title>Genomes of endolithic fungi from Antarctica.</title>
        <authorList>
            <person name="Coleine C."/>
            <person name="Masonjones S."/>
            <person name="Stajich J.E."/>
        </authorList>
    </citation>
    <scope>NUCLEOTIDE SEQUENCE [LARGE SCALE GENOMIC DNA]</scope>
    <source>
        <strain evidence="3 4">CCFEE 5184</strain>
    </source>
</reference>
<evidence type="ECO:0000259" key="2">
    <source>
        <dbReference type="Pfam" id="PF09990"/>
    </source>
</evidence>
<evidence type="ECO:0000313" key="3">
    <source>
        <dbReference type="EMBL" id="TKA76062.1"/>
    </source>
</evidence>
<dbReference type="InterPro" id="IPR019251">
    <property type="entry name" value="DUF2231_TM"/>
</dbReference>
<dbReference type="Proteomes" id="UP000309340">
    <property type="component" value="Unassembled WGS sequence"/>
</dbReference>
<keyword evidence="1" id="KW-0472">Membrane</keyword>
<feature type="transmembrane region" description="Helical" evidence="1">
    <location>
        <begin position="127"/>
        <end position="149"/>
    </location>
</feature>
<feature type="transmembrane region" description="Helical" evidence="1">
    <location>
        <begin position="164"/>
        <end position="187"/>
    </location>
</feature>
<evidence type="ECO:0000313" key="4">
    <source>
        <dbReference type="Proteomes" id="UP000309340"/>
    </source>
</evidence>
<feature type="domain" description="DUF2231" evidence="2">
    <location>
        <begin position="24"/>
        <end position="194"/>
    </location>
</feature>
<dbReference type="OrthoDB" id="2580011at2759"/>
<dbReference type="AlphaFoldDB" id="A0A4U0XGF7"/>
<dbReference type="EMBL" id="NAJQ01000174">
    <property type="protein sequence ID" value="TKA76062.1"/>
    <property type="molecule type" value="Genomic_DNA"/>
</dbReference>
<name>A0A4U0XGF7_9PEZI</name>
<comment type="caution">
    <text evidence="3">The sequence shown here is derived from an EMBL/GenBank/DDBJ whole genome shotgun (WGS) entry which is preliminary data.</text>
</comment>